<dbReference type="NCBIfam" id="NF001399">
    <property type="entry name" value="PRK00283.1"/>
    <property type="match status" value="1"/>
</dbReference>
<proteinExistence type="inferred from homology"/>
<dbReference type="AlphaFoldDB" id="A0A5J6V5Z4"/>
<name>A0A5J6V5Z4_9MICO</name>
<dbReference type="OrthoDB" id="9801717at2"/>
<sequence>MAKVRYAVRPCDPVAPVSSHPSEKVPDAATVGEEGAWSTPARSPIARAVAGWLDHLRVERGRSDHTLRAYRRDADRYLSYLAGLGVTRPEDVREEHVTGFLAHLRAGGEEHPPLAATSAARAVVAVRGLHRFLAIEGDSPADPAQEVTPPTPPRRLPSVLSVYDVERLLQAAAVGDTPAALRDRALLELLYGSGARVSEAVALDLDDLELGREEDGTGGVVHLFGKGSKERIVPLGRYARQALDTWVVRGRPGMARAGTGTPAVFVNARGGRLSRQSAWNAIKAAAARADLRTKVSPHTLRHSFATHLLDGGADVRVVQELLGHASVTTTQIYTHVSTQHLREVYAQAHPRARA</sequence>
<organism evidence="14 15">
    <name type="scientific">Ornithinimicrobium pratense</name>
    <dbReference type="NCBI Taxonomy" id="2593973"/>
    <lineage>
        <taxon>Bacteria</taxon>
        <taxon>Bacillati</taxon>
        <taxon>Actinomycetota</taxon>
        <taxon>Actinomycetes</taxon>
        <taxon>Micrococcales</taxon>
        <taxon>Ornithinimicrobiaceae</taxon>
        <taxon>Ornithinimicrobium</taxon>
    </lineage>
</organism>
<feature type="active site" evidence="11">
    <location>
        <position position="298"/>
    </location>
</feature>
<dbReference type="InterPro" id="IPR010998">
    <property type="entry name" value="Integrase_recombinase_N"/>
</dbReference>
<dbReference type="InterPro" id="IPR004107">
    <property type="entry name" value="Integrase_SAM-like_N"/>
</dbReference>
<evidence type="ECO:0000256" key="11">
    <source>
        <dbReference type="HAMAP-Rule" id="MF_01807"/>
    </source>
</evidence>
<reference evidence="14 15" key="1">
    <citation type="submission" date="2019-09" db="EMBL/GenBank/DDBJ databases">
        <title>Serinicoccus pratensis sp. nov., isolated from meadow soil.</title>
        <authorList>
            <person name="Zhang W."/>
        </authorList>
    </citation>
    <scope>NUCLEOTIDE SEQUENCE [LARGE SCALE GENOMIC DNA]</scope>
    <source>
        <strain evidence="14 15">W204</strain>
    </source>
</reference>
<feature type="active site" evidence="11">
    <location>
        <position position="301"/>
    </location>
</feature>
<feature type="active site" evidence="11">
    <location>
        <position position="324"/>
    </location>
</feature>
<dbReference type="HAMAP" id="MF_01808">
    <property type="entry name" value="Recomb_XerC_XerD"/>
    <property type="match status" value="1"/>
</dbReference>
<dbReference type="KEGG" id="serw:FY030_07495"/>
<dbReference type="GO" id="GO:0003677">
    <property type="term" value="F:DNA binding"/>
    <property type="evidence" value="ECO:0007669"/>
    <property type="project" value="UniProtKB-UniRule"/>
</dbReference>
<dbReference type="PROSITE" id="PS51900">
    <property type="entry name" value="CB"/>
    <property type="match status" value="1"/>
</dbReference>
<dbReference type="CDD" id="cd00798">
    <property type="entry name" value="INT_XerDC_C"/>
    <property type="match status" value="1"/>
</dbReference>
<protein>
    <recommendedName>
        <fullName evidence="3 11">Tyrosine recombinase XerD</fullName>
    </recommendedName>
</protein>
<dbReference type="Gene3D" id="1.10.443.10">
    <property type="entry name" value="Intergrase catalytic core"/>
    <property type="match status" value="1"/>
</dbReference>
<dbReference type="InterPro" id="IPR011932">
    <property type="entry name" value="Recomb_XerD"/>
</dbReference>
<gene>
    <name evidence="11" type="primary">xerD</name>
    <name evidence="14" type="ORF">FY030_07495</name>
</gene>
<evidence type="ECO:0000313" key="15">
    <source>
        <dbReference type="Proteomes" id="UP000326546"/>
    </source>
</evidence>
<keyword evidence="10 11" id="KW-0131">Cell cycle</keyword>
<dbReference type="GO" id="GO:0006313">
    <property type="term" value="P:DNA transposition"/>
    <property type="evidence" value="ECO:0007669"/>
    <property type="project" value="UniProtKB-UniRule"/>
</dbReference>
<dbReference type="SUPFAM" id="SSF56349">
    <property type="entry name" value="DNA breaking-rejoining enzymes"/>
    <property type="match status" value="1"/>
</dbReference>
<evidence type="ECO:0000256" key="10">
    <source>
        <dbReference type="ARBA" id="ARBA00023306"/>
    </source>
</evidence>
<dbReference type="PANTHER" id="PTHR30349:SF81">
    <property type="entry name" value="TYROSINE RECOMBINASE XERC"/>
    <property type="match status" value="1"/>
</dbReference>
<evidence type="ECO:0000313" key="14">
    <source>
        <dbReference type="EMBL" id="QFG68581.1"/>
    </source>
</evidence>
<dbReference type="Proteomes" id="UP000326546">
    <property type="component" value="Chromosome"/>
</dbReference>
<dbReference type="GO" id="GO:0005737">
    <property type="term" value="C:cytoplasm"/>
    <property type="evidence" value="ECO:0007669"/>
    <property type="project" value="UniProtKB-SubCell"/>
</dbReference>
<dbReference type="Pfam" id="PF00589">
    <property type="entry name" value="Phage_integrase"/>
    <property type="match status" value="1"/>
</dbReference>
<dbReference type="Pfam" id="PF02899">
    <property type="entry name" value="Phage_int_SAM_1"/>
    <property type="match status" value="1"/>
</dbReference>
<evidence type="ECO:0000256" key="6">
    <source>
        <dbReference type="ARBA" id="ARBA00022829"/>
    </source>
</evidence>
<evidence type="ECO:0000259" key="13">
    <source>
        <dbReference type="PROSITE" id="PS51900"/>
    </source>
</evidence>
<feature type="domain" description="Tyr recombinase" evidence="12">
    <location>
        <begin position="155"/>
        <end position="346"/>
    </location>
</feature>
<keyword evidence="9 11" id="KW-0233">DNA recombination</keyword>
<comment type="function">
    <text evidence="11">Site-specific tyrosine recombinase, which acts by catalyzing the cutting and rejoining of the recombining DNA molecules. The XerC-XerD complex is essential to convert dimers of the bacterial chromosome into monomers to permit their segregation at cell division. It also contributes to the segregational stability of plasmids.</text>
</comment>
<dbReference type="EMBL" id="CP044427">
    <property type="protein sequence ID" value="QFG68581.1"/>
    <property type="molecule type" value="Genomic_DNA"/>
</dbReference>
<dbReference type="InterPro" id="IPR044068">
    <property type="entry name" value="CB"/>
</dbReference>
<evidence type="ECO:0000256" key="8">
    <source>
        <dbReference type="ARBA" id="ARBA00023125"/>
    </source>
</evidence>
<dbReference type="GO" id="GO:0007059">
    <property type="term" value="P:chromosome segregation"/>
    <property type="evidence" value="ECO:0007669"/>
    <property type="project" value="UniProtKB-UniRule"/>
</dbReference>
<dbReference type="GO" id="GO:0051301">
    <property type="term" value="P:cell division"/>
    <property type="evidence" value="ECO:0007669"/>
    <property type="project" value="UniProtKB-KW"/>
</dbReference>
<evidence type="ECO:0000259" key="12">
    <source>
        <dbReference type="PROSITE" id="PS51898"/>
    </source>
</evidence>
<accession>A0A5J6V5Z4</accession>
<evidence type="ECO:0000256" key="5">
    <source>
        <dbReference type="ARBA" id="ARBA00022618"/>
    </source>
</evidence>
<dbReference type="InterPro" id="IPR013762">
    <property type="entry name" value="Integrase-like_cat_sf"/>
</dbReference>
<evidence type="ECO:0000256" key="9">
    <source>
        <dbReference type="ARBA" id="ARBA00023172"/>
    </source>
</evidence>
<keyword evidence="15" id="KW-1185">Reference proteome</keyword>
<keyword evidence="6 11" id="KW-0159">Chromosome partition</keyword>
<feature type="domain" description="Core-binding (CB)" evidence="13">
    <location>
        <begin position="43"/>
        <end position="134"/>
    </location>
</feature>
<comment type="subunit">
    <text evidence="11">Forms a cyclic heterotetrameric complex composed of two molecules of XerC and two molecules of XerD.</text>
</comment>
<dbReference type="Gene3D" id="1.10.150.130">
    <property type="match status" value="1"/>
</dbReference>
<comment type="similarity">
    <text evidence="2 11">Belongs to the 'phage' integrase family. XerD subfamily.</text>
</comment>
<dbReference type="InterPro" id="IPR023009">
    <property type="entry name" value="Tyrosine_recombinase_XerC/XerD"/>
</dbReference>
<dbReference type="SUPFAM" id="SSF47823">
    <property type="entry name" value="lambda integrase-like, N-terminal domain"/>
    <property type="match status" value="1"/>
</dbReference>
<keyword evidence="4 11" id="KW-0963">Cytoplasm</keyword>
<keyword evidence="5 11" id="KW-0132">Cell division</keyword>
<evidence type="ECO:0000256" key="2">
    <source>
        <dbReference type="ARBA" id="ARBA00010450"/>
    </source>
</evidence>
<evidence type="ECO:0000256" key="4">
    <source>
        <dbReference type="ARBA" id="ARBA00022490"/>
    </source>
</evidence>
<feature type="active site" evidence="11">
    <location>
        <position position="226"/>
    </location>
</feature>
<dbReference type="HAMAP" id="MF_01807">
    <property type="entry name" value="Recomb_XerD"/>
    <property type="match status" value="1"/>
</dbReference>
<dbReference type="GO" id="GO:0009037">
    <property type="term" value="F:tyrosine-based site-specific recombinase activity"/>
    <property type="evidence" value="ECO:0007669"/>
    <property type="project" value="UniProtKB-UniRule"/>
</dbReference>
<dbReference type="PANTHER" id="PTHR30349">
    <property type="entry name" value="PHAGE INTEGRASE-RELATED"/>
    <property type="match status" value="1"/>
</dbReference>
<feature type="active site" description="O-(3'-phospho-DNA)-tyrosine intermediate" evidence="11">
    <location>
        <position position="333"/>
    </location>
</feature>
<dbReference type="InterPro" id="IPR050090">
    <property type="entry name" value="Tyrosine_recombinase_XerCD"/>
</dbReference>
<keyword evidence="8 11" id="KW-0238">DNA-binding</keyword>
<comment type="subcellular location">
    <subcellularLocation>
        <location evidence="1 11">Cytoplasm</location>
    </subcellularLocation>
</comment>
<dbReference type="InterPro" id="IPR011010">
    <property type="entry name" value="DNA_brk_join_enz"/>
</dbReference>
<dbReference type="PROSITE" id="PS51898">
    <property type="entry name" value="TYR_RECOMBINASE"/>
    <property type="match status" value="1"/>
</dbReference>
<feature type="active site" evidence="11">
    <location>
        <position position="196"/>
    </location>
</feature>
<dbReference type="InterPro" id="IPR002104">
    <property type="entry name" value="Integrase_catalytic"/>
</dbReference>
<evidence type="ECO:0000256" key="7">
    <source>
        <dbReference type="ARBA" id="ARBA00022908"/>
    </source>
</evidence>
<evidence type="ECO:0000256" key="1">
    <source>
        <dbReference type="ARBA" id="ARBA00004496"/>
    </source>
</evidence>
<evidence type="ECO:0000256" key="3">
    <source>
        <dbReference type="ARBA" id="ARBA00015810"/>
    </source>
</evidence>
<keyword evidence="7 11" id="KW-0229">DNA integration</keyword>